<proteinExistence type="inferred from homology"/>
<feature type="short sequence motif" description="Q motif" evidence="6">
    <location>
        <begin position="22"/>
        <end position="50"/>
    </location>
</feature>
<dbReference type="Pfam" id="PF00271">
    <property type="entry name" value="Helicase_C"/>
    <property type="match status" value="1"/>
</dbReference>
<dbReference type="PROSITE" id="PS51192">
    <property type="entry name" value="HELICASE_ATP_BIND_1"/>
    <property type="match status" value="1"/>
</dbReference>
<evidence type="ECO:0000256" key="5">
    <source>
        <dbReference type="ARBA" id="ARBA00038437"/>
    </source>
</evidence>
<dbReference type="InterPro" id="IPR001650">
    <property type="entry name" value="Helicase_C-like"/>
</dbReference>
<evidence type="ECO:0000313" key="12">
    <source>
        <dbReference type="Proteomes" id="UP000278437"/>
    </source>
</evidence>
<evidence type="ECO:0000256" key="2">
    <source>
        <dbReference type="ARBA" id="ARBA00022801"/>
    </source>
</evidence>
<dbReference type="PANTHER" id="PTHR47959">
    <property type="entry name" value="ATP-DEPENDENT RNA HELICASE RHLE-RELATED"/>
    <property type="match status" value="1"/>
</dbReference>
<dbReference type="InterPro" id="IPR014001">
    <property type="entry name" value="Helicase_ATP-bd"/>
</dbReference>
<dbReference type="Gene3D" id="3.40.50.300">
    <property type="entry name" value="P-loop containing nucleotide triphosphate hydrolases"/>
    <property type="match status" value="2"/>
</dbReference>
<evidence type="ECO:0000256" key="4">
    <source>
        <dbReference type="ARBA" id="ARBA00022840"/>
    </source>
</evidence>
<protein>
    <submittedName>
        <fullName evidence="11">ATP-dependent RNA helicase RhlE</fullName>
        <ecNumber evidence="11">3.6.4.13</ecNumber>
    </submittedName>
</protein>
<gene>
    <name evidence="11" type="primary">rhlE_2</name>
    <name evidence="11" type="ORF">STH12_02178</name>
</gene>
<dbReference type="SMART" id="SM00487">
    <property type="entry name" value="DEXDc"/>
    <property type="match status" value="1"/>
</dbReference>
<dbReference type="Pfam" id="PF00270">
    <property type="entry name" value="DEAD"/>
    <property type="match status" value="1"/>
</dbReference>
<evidence type="ECO:0000259" key="8">
    <source>
        <dbReference type="PROSITE" id="PS51192"/>
    </source>
</evidence>
<dbReference type="InterPro" id="IPR044742">
    <property type="entry name" value="DEAD/DEAH_RhlB"/>
</dbReference>
<keyword evidence="12" id="KW-1185">Reference proteome</keyword>
<dbReference type="PROSITE" id="PS51195">
    <property type="entry name" value="Q_MOTIF"/>
    <property type="match status" value="1"/>
</dbReference>
<dbReference type="PANTHER" id="PTHR47959:SF7">
    <property type="entry name" value="ATP-DEPENDENT RNA HELICASE DEAD BOX FAMILY"/>
    <property type="match status" value="1"/>
</dbReference>
<dbReference type="GO" id="GO:0003724">
    <property type="term" value="F:RNA helicase activity"/>
    <property type="evidence" value="ECO:0007669"/>
    <property type="project" value="UniProtKB-EC"/>
</dbReference>
<evidence type="ECO:0000259" key="10">
    <source>
        <dbReference type="PROSITE" id="PS51195"/>
    </source>
</evidence>
<dbReference type="CDD" id="cd00268">
    <property type="entry name" value="DEADc"/>
    <property type="match status" value="1"/>
</dbReference>
<evidence type="ECO:0000259" key="9">
    <source>
        <dbReference type="PROSITE" id="PS51194"/>
    </source>
</evidence>
<evidence type="ECO:0000256" key="7">
    <source>
        <dbReference type="RuleBase" id="RU000492"/>
    </source>
</evidence>
<comment type="similarity">
    <text evidence="5 7">Belongs to the DEAD box helicase family.</text>
</comment>
<evidence type="ECO:0000256" key="1">
    <source>
        <dbReference type="ARBA" id="ARBA00022741"/>
    </source>
</evidence>
<keyword evidence="4 7" id="KW-0067">ATP-binding</keyword>
<sequence length="428" mass="46489">MAQILWGNGKLPPLLCELEPDVSFAAFNLPSPLPDNLSGAGFTAPTEVQAAAIPALMDGRDLMVKAATGTGKTAAFLLPMLAKLLAETAPERNLPSPRALVLVPTRELCQQVYDAAAQLGKGSGAKVAQAYGGVPLESQLKAIKGGVDLLIATPGRLIDHLKKRTLRIDTVSFMVFDEADRMLDMGFEDEIRAITRKLGKARQTALFSATFGDGVWRVAKSLMTSPALVEIAAAKDDKPLIEERIYAIDAARKPEFLSHLLGKNDWKQVLIFSRTREGADKLTAQLIGSGHGAVAMHADLSQKQREQNLADFKAGSARVLVATDVAARGLDIEALPCVINLELPFKREDYVHRIGRTGRAGASGLALTLLDPSDEALHIELETFLDRRLAPQWYQGFEPDLTLHIERPRSLSKAAQKQKARKRALGKR</sequence>
<dbReference type="EC" id="3.6.4.13" evidence="11"/>
<dbReference type="PROSITE" id="PS51194">
    <property type="entry name" value="HELICASE_CTER"/>
    <property type="match status" value="1"/>
</dbReference>
<feature type="domain" description="Helicase ATP-binding" evidence="8">
    <location>
        <begin position="53"/>
        <end position="229"/>
    </location>
</feature>
<evidence type="ECO:0000313" key="11">
    <source>
        <dbReference type="EMBL" id="AZQ11264.1"/>
    </source>
</evidence>
<dbReference type="InterPro" id="IPR011545">
    <property type="entry name" value="DEAD/DEAH_box_helicase_dom"/>
</dbReference>
<keyword evidence="1 7" id="KW-0547">Nucleotide-binding</keyword>
<organism evidence="11 12">
    <name type="scientific">Shewanella khirikhana</name>
    <dbReference type="NCBI Taxonomy" id="1965282"/>
    <lineage>
        <taxon>Bacteria</taxon>
        <taxon>Pseudomonadati</taxon>
        <taxon>Pseudomonadota</taxon>
        <taxon>Gammaproteobacteria</taxon>
        <taxon>Alteromonadales</taxon>
        <taxon>Shewanellaceae</taxon>
        <taxon>Shewanella</taxon>
    </lineage>
</organism>
<name>A0ABN5TUY3_9GAMM</name>
<evidence type="ECO:0000256" key="6">
    <source>
        <dbReference type="PROSITE-ProRule" id="PRU00552"/>
    </source>
</evidence>
<dbReference type="InterPro" id="IPR014014">
    <property type="entry name" value="RNA_helicase_DEAD_Q_motif"/>
</dbReference>
<reference evidence="12" key="1">
    <citation type="submission" date="2017-03" db="EMBL/GenBank/DDBJ databases">
        <title>Full genome sequence of a non-lethal Shewanella isolate that potentiates virulence of Vibio parahaemolyticus causing acute hepatopancreatic necrosis disease (AHPND) in shrimp.</title>
        <authorList>
            <person name="Prachumwat A."/>
            <person name="Sritunyalucksana K."/>
        </authorList>
    </citation>
    <scope>NUCLEOTIDE SEQUENCE [LARGE SCALE GENOMIC DNA]</scope>
    <source>
        <strain evidence="12">TH2012</strain>
    </source>
</reference>
<evidence type="ECO:0000256" key="3">
    <source>
        <dbReference type="ARBA" id="ARBA00022806"/>
    </source>
</evidence>
<keyword evidence="3 7" id="KW-0347">Helicase</keyword>
<accession>A0ABN5TUY3</accession>
<dbReference type="GO" id="GO:0016787">
    <property type="term" value="F:hydrolase activity"/>
    <property type="evidence" value="ECO:0007669"/>
    <property type="project" value="UniProtKB-KW"/>
</dbReference>
<dbReference type="Proteomes" id="UP000278437">
    <property type="component" value="Chromosome"/>
</dbReference>
<dbReference type="SUPFAM" id="SSF52540">
    <property type="entry name" value="P-loop containing nucleoside triphosphate hydrolases"/>
    <property type="match status" value="1"/>
</dbReference>
<dbReference type="InterPro" id="IPR027417">
    <property type="entry name" value="P-loop_NTPase"/>
</dbReference>
<dbReference type="PROSITE" id="PS00039">
    <property type="entry name" value="DEAD_ATP_HELICASE"/>
    <property type="match status" value="1"/>
</dbReference>
<dbReference type="InterPro" id="IPR050079">
    <property type="entry name" value="DEAD_box_RNA_helicase"/>
</dbReference>
<dbReference type="SMART" id="SM00490">
    <property type="entry name" value="HELICc"/>
    <property type="match status" value="1"/>
</dbReference>
<keyword evidence="2 7" id="KW-0378">Hydrolase</keyword>
<feature type="domain" description="Helicase C-terminal" evidence="9">
    <location>
        <begin position="240"/>
        <end position="405"/>
    </location>
</feature>
<dbReference type="CDD" id="cd18787">
    <property type="entry name" value="SF2_C_DEAD"/>
    <property type="match status" value="1"/>
</dbReference>
<feature type="domain" description="DEAD-box RNA helicase Q" evidence="10">
    <location>
        <begin position="22"/>
        <end position="50"/>
    </location>
</feature>
<dbReference type="EMBL" id="CP020373">
    <property type="protein sequence ID" value="AZQ11264.1"/>
    <property type="molecule type" value="Genomic_DNA"/>
</dbReference>
<dbReference type="InterPro" id="IPR000629">
    <property type="entry name" value="RNA-helicase_DEAD-box_CS"/>
</dbReference>